<comment type="caution">
    <text evidence="2">The sequence shown here is derived from an EMBL/GenBank/DDBJ whole genome shotgun (WGS) entry which is preliminary data.</text>
</comment>
<feature type="compositionally biased region" description="Low complexity" evidence="1">
    <location>
        <begin position="237"/>
        <end position="246"/>
    </location>
</feature>
<evidence type="ECO:0000313" key="3">
    <source>
        <dbReference type="Proteomes" id="UP001152888"/>
    </source>
</evidence>
<organism evidence="2 3">
    <name type="scientific">Acanthoscelides obtectus</name>
    <name type="common">Bean weevil</name>
    <name type="synonym">Bruchus obtectus</name>
    <dbReference type="NCBI Taxonomy" id="200917"/>
    <lineage>
        <taxon>Eukaryota</taxon>
        <taxon>Metazoa</taxon>
        <taxon>Ecdysozoa</taxon>
        <taxon>Arthropoda</taxon>
        <taxon>Hexapoda</taxon>
        <taxon>Insecta</taxon>
        <taxon>Pterygota</taxon>
        <taxon>Neoptera</taxon>
        <taxon>Endopterygota</taxon>
        <taxon>Coleoptera</taxon>
        <taxon>Polyphaga</taxon>
        <taxon>Cucujiformia</taxon>
        <taxon>Chrysomeloidea</taxon>
        <taxon>Chrysomelidae</taxon>
        <taxon>Bruchinae</taxon>
        <taxon>Bruchini</taxon>
        <taxon>Acanthoscelides</taxon>
    </lineage>
</organism>
<feature type="region of interest" description="Disordered" evidence="1">
    <location>
        <begin position="1"/>
        <end position="26"/>
    </location>
</feature>
<dbReference type="Proteomes" id="UP001152888">
    <property type="component" value="Unassembled WGS sequence"/>
</dbReference>
<feature type="compositionally biased region" description="Basic and acidic residues" evidence="1">
    <location>
        <begin position="1"/>
        <end position="14"/>
    </location>
</feature>
<name>A0A9P0LX56_ACAOB</name>
<gene>
    <name evidence="2" type="ORF">ACAOBT_LOCUS25521</name>
</gene>
<dbReference type="OrthoDB" id="6661004at2759"/>
<evidence type="ECO:0000256" key="1">
    <source>
        <dbReference type="SAM" id="MobiDB-lite"/>
    </source>
</evidence>
<protein>
    <submittedName>
        <fullName evidence="2">Uncharacterized protein</fullName>
    </submittedName>
</protein>
<feature type="region of interest" description="Disordered" evidence="1">
    <location>
        <begin position="100"/>
        <end position="125"/>
    </location>
</feature>
<feature type="compositionally biased region" description="Basic and acidic residues" evidence="1">
    <location>
        <begin position="227"/>
        <end position="236"/>
    </location>
</feature>
<keyword evidence="3" id="KW-1185">Reference proteome</keyword>
<reference evidence="2" key="1">
    <citation type="submission" date="2022-03" db="EMBL/GenBank/DDBJ databases">
        <authorList>
            <person name="Sayadi A."/>
        </authorList>
    </citation>
    <scope>NUCLEOTIDE SEQUENCE</scope>
</reference>
<feature type="region of interest" description="Disordered" evidence="1">
    <location>
        <begin position="227"/>
        <end position="246"/>
    </location>
</feature>
<dbReference type="AlphaFoldDB" id="A0A9P0LX56"/>
<dbReference type="EMBL" id="CAKOFQ010007405">
    <property type="protein sequence ID" value="CAH2000351.1"/>
    <property type="molecule type" value="Genomic_DNA"/>
</dbReference>
<sequence length="286" mass="32978">MKKSEPRKPSEKKQSPHCLPDIPLPTPPPMANIMVTSRFDLPTRGGCGYRRILSSRSSDFRSPMFNRHTFDYRSPLLPTWNPGSLIDGLGLSPMMRHKTYERQEDRSRSSMDLSRDHRGNRSEDVRSKYLSKDSLLLEELEEVKKLSEELESKCNTTSNISELSPEYQNIFYNDHYISDIDENEEIKEFVSGYVCPERRYSDHSDKMSCHSRVYSSCSTLPSTAQLKERQKNDRMRSYGSSSSMKSSDYYSICTPLFRSGGDLREDVGNCVMKNPQKPLVKLAKIR</sequence>
<evidence type="ECO:0000313" key="2">
    <source>
        <dbReference type="EMBL" id="CAH2000351.1"/>
    </source>
</evidence>
<proteinExistence type="predicted"/>
<accession>A0A9P0LX56</accession>